<gene>
    <name evidence="2" type="ORF">HINF_LOCUS20473</name>
    <name evidence="3" type="ORF">HINF_LOCUS45322</name>
</gene>
<evidence type="ECO:0000256" key="1">
    <source>
        <dbReference type="SAM" id="Phobius"/>
    </source>
</evidence>
<dbReference type="AlphaFoldDB" id="A0AA86P6Z5"/>
<dbReference type="Proteomes" id="UP001642409">
    <property type="component" value="Unassembled WGS sequence"/>
</dbReference>
<keyword evidence="1" id="KW-1133">Transmembrane helix</keyword>
<protein>
    <submittedName>
        <fullName evidence="3">Hypothetical_protein</fullName>
    </submittedName>
</protein>
<name>A0AA86P6Z5_9EUKA</name>
<evidence type="ECO:0000313" key="4">
    <source>
        <dbReference type="Proteomes" id="UP001642409"/>
    </source>
</evidence>
<keyword evidence="4" id="KW-1185">Reference proteome</keyword>
<evidence type="ECO:0000313" key="2">
    <source>
        <dbReference type="EMBL" id="CAI9932828.1"/>
    </source>
</evidence>
<dbReference type="EMBL" id="CATOUU010000526">
    <property type="protein sequence ID" value="CAI9932828.1"/>
    <property type="molecule type" value="Genomic_DNA"/>
</dbReference>
<feature type="transmembrane region" description="Helical" evidence="1">
    <location>
        <begin position="74"/>
        <end position="92"/>
    </location>
</feature>
<reference evidence="3 4" key="2">
    <citation type="submission" date="2024-07" db="EMBL/GenBank/DDBJ databases">
        <authorList>
            <person name="Akdeniz Z."/>
        </authorList>
    </citation>
    <scope>NUCLEOTIDE SEQUENCE [LARGE SCALE GENOMIC DNA]</scope>
</reference>
<evidence type="ECO:0000313" key="3">
    <source>
        <dbReference type="EMBL" id="CAL6053410.1"/>
    </source>
</evidence>
<keyword evidence="1" id="KW-0472">Membrane</keyword>
<dbReference type="EMBL" id="CAXDID020000196">
    <property type="protein sequence ID" value="CAL6053410.1"/>
    <property type="molecule type" value="Genomic_DNA"/>
</dbReference>
<proteinExistence type="predicted"/>
<sequence length="104" mass="12330">MLQNNILKCVQNNFTAKSERTTLIPFMFDSEVPLHTTLLSRKIWLYQRSGENYKLNFKRCSNQLQLQQYSDSDVVVLCYSFAVVLLFWRAYLLSQWELITPNNT</sequence>
<reference evidence="2" key="1">
    <citation type="submission" date="2023-06" db="EMBL/GenBank/DDBJ databases">
        <authorList>
            <person name="Kurt Z."/>
        </authorList>
    </citation>
    <scope>NUCLEOTIDE SEQUENCE</scope>
</reference>
<organism evidence="2">
    <name type="scientific">Hexamita inflata</name>
    <dbReference type="NCBI Taxonomy" id="28002"/>
    <lineage>
        <taxon>Eukaryota</taxon>
        <taxon>Metamonada</taxon>
        <taxon>Diplomonadida</taxon>
        <taxon>Hexamitidae</taxon>
        <taxon>Hexamitinae</taxon>
        <taxon>Hexamita</taxon>
    </lineage>
</organism>
<keyword evidence="1" id="KW-0812">Transmembrane</keyword>
<comment type="caution">
    <text evidence="2">The sequence shown here is derived from an EMBL/GenBank/DDBJ whole genome shotgun (WGS) entry which is preliminary data.</text>
</comment>
<accession>A0AA86P6Z5</accession>